<dbReference type="Proteomes" id="UP001597601">
    <property type="component" value="Unassembled WGS sequence"/>
</dbReference>
<evidence type="ECO:0000313" key="8">
    <source>
        <dbReference type="EMBL" id="MFD2866422.1"/>
    </source>
</evidence>
<feature type="transmembrane region" description="Helical" evidence="5">
    <location>
        <begin position="181"/>
        <end position="202"/>
    </location>
</feature>
<dbReference type="InterPro" id="IPR005467">
    <property type="entry name" value="His_kinase_dom"/>
</dbReference>
<feature type="transmembrane region" description="Helical" evidence="5">
    <location>
        <begin position="330"/>
        <end position="349"/>
    </location>
</feature>
<dbReference type="InterPro" id="IPR036097">
    <property type="entry name" value="HisK_dim/P_sf"/>
</dbReference>
<evidence type="ECO:0000256" key="6">
    <source>
        <dbReference type="SAM" id="SignalP"/>
    </source>
</evidence>
<dbReference type="EMBL" id="JBHUON010000026">
    <property type="protein sequence ID" value="MFD2866422.1"/>
    <property type="molecule type" value="Genomic_DNA"/>
</dbReference>
<dbReference type="InterPro" id="IPR003594">
    <property type="entry name" value="HATPase_dom"/>
</dbReference>
<feature type="coiled-coil region" evidence="4">
    <location>
        <begin position="384"/>
        <end position="447"/>
    </location>
</feature>
<dbReference type="SUPFAM" id="SSF47384">
    <property type="entry name" value="Homodimeric domain of signal transducing histidine kinase"/>
    <property type="match status" value="1"/>
</dbReference>
<keyword evidence="3" id="KW-0597">Phosphoprotein</keyword>
<comment type="caution">
    <text evidence="8">The sequence shown here is derived from an EMBL/GenBank/DDBJ whole genome shotgun (WGS) entry which is preliminary data.</text>
</comment>
<evidence type="ECO:0000256" key="1">
    <source>
        <dbReference type="ARBA" id="ARBA00000085"/>
    </source>
</evidence>
<reference evidence="9" key="1">
    <citation type="journal article" date="2019" name="Int. J. Syst. Evol. Microbiol.">
        <title>The Global Catalogue of Microorganisms (GCM) 10K type strain sequencing project: providing services to taxonomists for standard genome sequencing and annotation.</title>
        <authorList>
            <consortium name="The Broad Institute Genomics Platform"/>
            <consortium name="The Broad Institute Genome Sequencing Center for Infectious Disease"/>
            <person name="Wu L."/>
            <person name="Ma J."/>
        </authorList>
    </citation>
    <scope>NUCLEOTIDE SEQUENCE [LARGE SCALE GENOMIC DNA]</scope>
    <source>
        <strain evidence="9">KCTC 52232</strain>
    </source>
</reference>
<keyword evidence="5" id="KW-0812">Transmembrane</keyword>
<feature type="signal peptide" evidence="6">
    <location>
        <begin position="1"/>
        <end position="23"/>
    </location>
</feature>
<dbReference type="Pfam" id="PF07696">
    <property type="entry name" value="7TMR-DISMED2"/>
    <property type="match status" value="1"/>
</dbReference>
<evidence type="ECO:0000313" key="9">
    <source>
        <dbReference type="Proteomes" id="UP001597601"/>
    </source>
</evidence>
<proteinExistence type="predicted"/>
<comment type="catalytic activity">
    <reaction evidence="1">
        <text>ATP + protein L-histidine = ADP + protein N-phospho-L-histidine.</text>
        <dbReference type="EC" id="2.7.13.3"/>
    </reaction>
</comment>
<feature type="transmembrane region" description="Helical" evidence="5">
    <location>
        <begin position="361"/>
        <end position="381"/>
    </location>
</feature>
<feature type="chain" id="PRO_5047502860" description="histidine kinase" evidence="6">
    <location>
        <begin position="24"/>
        <end position="711"/>
    </location>
</feature>
<keyword evidence="5" id="KW-1133">Transmembrane helix</keyword>
<dbReference type="EC" id="2.7.13.3" evidence="2"/>
<organism evidence="8 9">
    <name type="scientific">Mucilaginibacter antarcticus</name>
    <dbReference type="NCBI Taxonomy" id="1855725"/>
    <lineage>
        <taxon>Bacteria</taxon>
        <taxon>Pseudomonadati</taxon>
        <taxon>Bacteroidota</taxon>
        <taxon>Sphingobacteriia</taxon>
        <taxon>Sphingobacteriales</taxon>
        <taxon>Sphingobacteriaceae</taxon>
        <taxon>Mucilaginibacter</taxon>
    </lineage>
</organism>
<dbReference type="InterPro" id="IPR011622">
    <property type="entry name" value="7TMR_DISM_rcpt_extracell_dom2"/>
</dbReference>
<keyword evidence="6" id="KW-0732">Signal</keyword>
<evidence type="ECO:0000256" key="3">
    <source>
        <dbReference type="ARBA" id="ARBA00022553"/>
    </source>
</evidence>
<sequence>MVRHFYKLFFFTLFILSAAKVKADAVIGANDGKLLIGKEIYVLQADKEISFNEALKSAAFKKYDKDVPNLGLTAVSTWLRFTVTNKTQGPKLLLDVAYPILDEVELYSPDASGGFQTTLMGEIKPFKERKYDHPDYIFDLNIATDSSKTYYLRVKSTEQLIVPISVNAPTDLWQSLNYENVLSGLFIGAIIIMFLYNLFIYFSVRDKSYLYYVIYVGSVGLTQIGIKGFTFQYLWGNSPGFELKSVVIFACLGAIAALLFTKIFLDTPQRARRFDKVLTGVIVLLSVALGLTLIGKLQAGFQLMQLATTLFAFSLIIVSAIVMRNGYRPARFVFLSWCSLLIGAVIFTLKDNGVLPYNMFTSYSMQIASIVEMALLSFGLADRINILKREKEESQAQALAIAEENERIIREQNVMLELKVNERTHELNESLDDLKQAQSQLVESEKMASLGQLTAGIAHEINNPINFVTSNVNPLKRDVEMILDAMTMIENVSQSDISADEKQKQIEEYKEEIDFEYLVMEIKHLIKGIHEGASRTAEIVKGLKIFSRLDEDDLKKTDINEGIESTLIIANNLLNGKVKVITEYGGLPLVECYAGKLNQVFLNILSNAIYAVDKQFGNEHGGEIKITTGIEDTYVVIKIADNGTGMSDTALKKVFEPFFTTKEVGEGTGLGMSITYNTIKKHNGHILVNSELGKGTEFILKIPVIFDTKAA</sequence>
<keyword evidence="9" id="KW-1185">Reference proteome</keyword>
<name>A0ABW5XT18_9SPHI</name>
<dbReference type="Pfam" id="PF02518">
    <property type="entry name" value="HATPase_c"/>
    <property type="match status" value="1"/>
</dbReference>
<feature type="domain" description="Histidine kinase" evidence="7">
    <location>
        <begin position="456"/>
        <end position="706"/>
    </location>
</feature>
<dbReference type="InterPro" id="IPR011623">
    <property type="entry name" value="7TMR_DISM_rcpt_extracell_dom1"/>
</dbReference>
<dbReference type="SUPFAM" id="SSF55874">
    <property type="entry name" value="ATPase domain of HSP90 chaperone/DNA topoisomerase II/histidine kinase"/>
    <property type="match status" value="1"/>
</dbReference>
<evidence type="ECO:0000259" key="7">
    <source>
        <dbReference type="PROSITE" id="PS50109"/>
    </source>
</evidence>
<dbReference type="Gene3D" id="3.30.565.10">
    <property type="entry name" value="Histidine kinase-like ATPase, C-terminal domain"/>
    <property type="match status" value="1"/>
</dbReference>
<feature type="transmembrane region" description="Helical" evidence="5">
    <location>
        <begin position="209"/>
        <end position="226"/>
    </location>
</feature>
<feature type="transmembrane region" description="Helical" evidence="5">
    <location>
        <begin position="303"/>
        <end position="323"/>
    </location>
</feature>
<dbReference type="SMART" id="SM00387">
    <property type="entry name" value="HATPase_c"/>
    <property type="match status" value="1"/>
</dbReference>
<dbReference type="PRINTS" id="PR00344">
    <property type="entry name" value="BCTRLSENSOR"/>
</dbReference>
<dbReference type="RefSeq" id="WP_377130038.1">
    <property type="nucleotide sequence ID" value="NZ_JBHUON010000026.1"/>
</dbReference>
<evidence type="ECO:0000256" key="4">
    <source>
        <dbReference type="SAM" id="Coils"/>
    </source>
</evidence>
<dbReference type="InterPro" id="IPR036890">
    <property type="entry name" value="HATPase_C_sf"/>
</dbReference>
<dbReference type="CDD" id="cd00082">
    <property type="entry name" value="HisKA"/>
    <property type="match status" value="1"/>
</dbReference>
<dbReference type="Gene3D" id="2.60.40.2380">
    <property type="match status" value="1"/>
</dbReference>
<dbReference type="Gene3D" id="1.10.287.130">
    <property type="match status" value="1"/>
</dbReference>
<evidence type="ECO:0000256" key="2">
    <source>
        <dbReference type="ARBA" id="ARBA00012438"/>
    </source>
</evidence>
<dbReference type="SMART" id="SM00388">
    <property type="entry name" value="HisKA"/>
    <property type="match status" value="1"/>
</dbReference>
<dbReference type="PANTHER" id="PTHR43065">
    <property type="entry name" value="SENSOR HISTIDINE KINASE"/>
    <property type="match status" value="1"/>
</dbReference>
<gene>
    <name evidence="8" type="ORF">ACFSYC_17130</name>
</gene>
<evidence type="ECO:0000256" key="5">
    <source>
        <dbReference type="SAM" id="Phobius"/>
    </source>
</evidence>
<dbReference type="Pfam" id="PF07695">
    <property type="entry name" value="7TMR-DISM_7TM"/>
    <property type="match status" value="1"/>
</dbReference>
<feature type="transmembrane region" description="Helical" evidence="5">
    <location>
        <begin position="277"/>
        <end position="297"/>
    </location>
</feature>
<keyword evidence="4" id="KW-0175">Coiled coil</keyword>
<feature type="transmembrane region" description="Helical" evidence="5">
    <location>
        <begin position="246"/>
        <end position="265"/>
    </location>
</feature>
<dbReference type="InterPro" id="IPR003661">
    <property type="entry name" value="HisK_dim/P_dom"/>
</dbReference>
<keyword evidence="5" id="KW-0472">Membrane</keyword>
<accession>A0ABW5XT18</accession>
<dbReference type="PANTHER" id="PTHR43065:SF50">
    <property type="entry name" value="HISTIDINE KINASE"/>
    <property type="match status" value="1"/>
</dbReference>
<dbReference type="PROSITE" id="PS50109">
    <property type="entry name" value="HIS_KIN"/>
    <property type="match status" value="1"/>
</dbReference>
<protein>
    <recommendedName>
        <fullName evidence="2">histidine kinase</fullName>
        <ecNumber evidence="2">2.7.13.3</ecNumber>
    </recommendedName>
</protein>
<dbReference type="InterPro" id="IPR004358">
    <property type="entry name" value="Sig_transdc_His_kin-like_C"/>
</dbReference>